<name>A0A6J7HP40_9ZZZZ</name>
<reference evidence="4" key="1">
    <citation type="submission" date="2020-05" db="EMBL/GenBank/DDBJ databases">
        <authorList>
            <person name="Chiriac C."/>
            <person name="Salcher M."/>
            <person name="Ghai R."/>
            <person name="Kavagutti S V."/>
        </authorList>
    </citation>
    <scope>NUCLEOTIDE SEQUENCE</scope>
</reference>
<dbReference type="CDD" id="cd00446">
    <property type="entry name" value="GrpE"/>
    <property type="match status" value="1"/>
</dbReference>
<dbReference type="SUPFAM" id="SSF58014">
    <property type="entry name" value="Coiled-coil domain of nucleotide exchange factor GrpE"/>
    <property type="match status" value="1"/>
</dbReference>
<dbReference type="Pfam" id="PF01025">
    <property type="entry name" value="GrpE"/>
    <property type="match status" value="1"/>
</dbReference>
<dbReference type="EMBL" id="CAFBLX010000356">
    <property type="protein sequence ID" value="CAB4920146.1"/>
    <property type="molecule type" value="Genomic_DNA"/>
</dbReference>
<dbReference type="InterPro" id="IPR013805">
    <property type="entry name" value="GrpE_CC"/>
</dbReference>
<comment type="similarity">
    <text evidence="1">Belongs to the GrpE family.</text>
</comment>
<dbReference type="InterPro" id="IPR000740">
    <property type="entry name" value="GrpE"/>
</dbReference>
<dbReference type="AlphaFoldDB" id="A0A6J7HP40"/>
<sequence>MERSADHSTTEPATDGTDGDQTETAPDRTDTGAELAQLEDRWRRALADLDNLRKRYAKDLDRERAAEVAKVSAAWLPVLDNLELALAHAGSDPQAVVEGVKAIRDQAVQVLSRFGFERHDEVGVPFSPELHEVVSVVAQPDLPSGTVVEVLRPGYGEDGRQLRPAAVVVSRPEG</sequence>
<dbReference type="GO" id="GO:0000774">
    <property type="term" value="F:adenyl-nucleotide exchange factor activity"/>
    <property type="evidence" value="ECO:0007669"/>
    <property type="project" value="InterPro"/>
</dbReference>
<dbReference type="GO" id="GO:0006457">
    <property type="term" value="P:protein folding"/>
    <property type="evidence" value="ECO:0007669"/>
    <property type="project" value="InterPro"/>
</dbReference>
<dbReference type="PRINTS" id="PR00773">
    <property type="entry name" value="GRPEPROTEIN"/>
</dbReference>
<evidence type="ECO:0000256" key="3">
    <source>
        <dbReference type="SAM" id="MobiDB-lite"/>
    </source>
</evidence>
<accession>A0A6J7HP40</accession>
<dbReference type="InterPro" id="IPR009012">
    <property type="entry name" value="GrpE_head"/>
</dbReference>
<dbReference type="Gene3D" id="3.90.20.20">
    <property type="match status" value="1"/>
</dbReference>
<evidence type="ECO:0000256" key="1">
    <source>
        <dbReference type="ARBA" id="ARBA00009054"/>
    </source>
</evidence>
<dbReference type="SUPFAM" id="SSF51064">
    <property type="entry name" value="Head domain of nucleotide exchange factor GrpE"/>
    <property type="match status" value="1"/>
</dbReference>
<dbReference type="Gene3D" id="2.30.22.10">
    <property type="entry name" value="Head domain of nucleotide exchange factor GrpE"/>
    <property type="match status" value="1"/>
</dbReference>
<keyword evidence="2" id="KW-0143">Chaperone</keyword>
<evidence type="ECO:0000256" key="2">
    <source>
        <dbReference type="ARBA" id="ARBA00023186"/>
    </source>
</evidence>
<gene>
    <name evidence="4" type="ORF">UFOPK3472_03533</name>
</gene>
<dbReference type="GO" id="GO:0051082">
    <property type="term" value="F:unfolded protein binding"/>
    <property type="evidence" value="ECO:0007669"/>
    <property type="project" value="TreeGrafter"/>
</dbReference>
<proteinExistence type="inferred from homology"/>
<feature type="region of interest" description="Disordered" evidence="3">
    <location>
        <begin position="1"/>
        <end position="36"/>
    </location>
</feature>
<dbReference type="HAMAP" id="MF_01151">
    <property type="entry name" value="GrpE"/>
    <property type="match status" value="1"/>
</dbReference>
<dbReference type="GO" id="GO:0051087">
    <property type="term" value="F:protein-folding chaperone binding"/>
    <property type="evidence" value="ECO:0007669"/>
    <property type="project" value="InterPro"/>
</dbReference>
<protein>
    <submittedName>
        <fullName evidence="4">Unannotated protein</fullName>
    </submittedName>
</protein>
<dbReference type="PANTHER" id="PTHR21237">
    <property type="entry name" value="GRPE PROTEIN"/>
    <property type="match status" value="1"/>
</dbReference>
<evidence type="ECO:0000313" key="4">
    <source>
        <dbReference type="EMBL" id="CAB4920146.1"/>
    </source>
</evidence>
<dbReference type="GO" id="GO:0042803">
    <property type="term" value="F:protein homodimerization activity"/>
    <property type="evidence" value="ECO:0007669"/>
    <property type="project" value="InterPro"/>
</dbReference>
<dbReference type="PROSITE" id="PS01071">
    <property type="entry name" value="GRPE"/>
    <property type="match status" value="1"/>
</dbReference>
<organism evidence="4">
    <name type="scientific">freshwater metagenome</name>
    <dbReference type="NCBI Taxonomy" id="449393"/>
    <lineage>
        <taxon>unclassified sequences</taxon>
        <taxon>metagenomes</taxon>
        <taxon>ecological metagenomes</taxon>
    </lineage>
</organism>
<dbReference type="PANTHER" id="PTHR21237:SF23">
    <property type="entry name" value="GRPE PROTEIN HOMOLOG, MITOCHONDRIAL"/>
    <property type="match status" value="1"/>
</dbReference>